<accession>A0ABU3KIM0</accession>
<feature type="transmembrane region" description="Helical" evidence="5">
    <location>
        <begin position="248"/>
        <end position="267"/>
    </location>
</feature>
<comment type="caution">
    <text evidence="7">The sequence shown here is derived from an EMBL/GenBank/DDBJ whole genome shotgun (WGS) entry which is preliminary data.</text>
</comment>
<evidence type="ECO:0000256" key="5">
    <source>
        <dbReference type="SAM" id="Phobius"/>
    </source>
</evidence>
<comment type="subcellular location">
    <subcellularLocation>
        <location evidence="1">Membrane</location>
        <topology evidence="1">Multi-pass membrane protein</topology>
    </subcellularLocation>
</comment>
<name>A0ABU3KIM0_9BURK</name>
<evidence type="ECO:0000256" key="1">
    <source>
        <dbReference type="ARBA" id="ARBA00004141"/>
    </source>
</evidence>
<keyword evidence="3 5" id="KW-1133">Transmembrane helix</keyword>
<organism evidence="7 8">
    <name type="scientific">Rhodoferax potami</name>
    <dbReference type="NCBI Taxonomy" id="3068338"/>
    <lineage>
        <taxon>Bacteria</taxon>
        <taxon>Pseudomonadati</taxon>
        <taxon>Pseudomonadota</taxon>
        <taxon>Betaproteobacteria</taxon>
        <taxon>Burkholderiales</taxon>
        <taxon>Comamonadaceae</taxon>
        <taxon>Rhodoferax</taxon>
    </lineage>
</organism>
<evidence type="ECO:0000313" key="8">
    <source>
        <dbReference type="Proteomes" id="UP001321700"/>
    </source>
</evidence>
<dbReference type="InterPro" id="IPR007016">
    <property type="entry name" value="O-antigen_ligase-rel_domated"/>
</dbReference>
<evidence type="ECO:0000256" key="3">
    <source>
        <dbReference type="ARBA" id="ARBA00022989"/>
    </source>
</evidence>
<protein>
    <submittedName>
        <fullName evidence="7">O-antigen ligase family protein</fullName>
    </submittedName>
</protein>
<evidence type="ECO:0000256" key="4">
    <source>
        <dbReference type="ARBA" id="ARBA00023136"/>
    </source>
</evidence>
<reference evidence="7 8" key="1">
    <citation type="submission" date="2023-08" db="EMBL/GenBank/DDBJ databases">
        <title>Rhodoferax potami sp. nov. and Rhodoferax mekongensis sp. nov., isolated from the Mekong River in Thailand.</title>
        <authorList>
            <person name="Kitikhun S."/>
            <person name="Charoenyingcharoen P."/>
            <person name="Siriarchawattana P."/>
            <person name="Likhitrattanapisal S."/>
            <person name="Nilsakha T."/>
            <person name="Chanpet A."/>
            <person name="Rattanawaree P."/>
            <person name="Ingsriswang S."/>
        </authorList>
    </citation>
    <scope>NUCLEOTIDE SEQUENCE [LARGE SCALE GENOMIC DNA]</scope>
    <source>
        <strain evidence="7 8">TBRC 17660</strain>
    </source>
</reference>
<feature type="transmembrane region" description="Helical" evidence="5">
    <location>
        <begin position="199"/>
        <end position="217"/>
    </location>
</feature>
<sequence>MTMITTKKSGTVLVLSAAILLAIWPLPNTMGARHLMLLTGFTAAAFILLPNRHFFNSRQAWPIYFFFSFFIWLLFHLLIPSNHLSEQWKELTGDWLRNFLASVTGLALGIVLSAPKIHLSPKLQKMQEPVLIWGLAGTTSIFCVRYIFEVFQTGQWIHSDFYMTPYLGKTPLVIFGGLLIPVMLIKALDALQGKERQAWYLYSFMGLLATLLMFYFANTKNGFAMFALLLGVAFFAALKNLARVKVSLPKLGGVTLVSVLIFGYVIYKHLDTNPAWSNLVADYKTSVKIEEHDNWKDKTSPLPINGNGIAVNGSTYERVAWARAGLELLIDHPLGYGLINHSFGALAIQKWSDFHKPDGNNRGSTHSGWLDFGLGFGIPGLLMVCIPLIASYVRARNRTDFWGVYAVWTIPLIGVSYLTTEVCTGHFIELLFFLTALFSGLTLQNSRGPTGENVG</sequence>
<feature type="transmembrane region" description="Helical" evidence="5">
    <location>
        <begin position="223"/>
        <end position="241"/>
    </location>
</feature>
<gene>
    <name evidence="7" type="ORF">RAE19_00540</name>
</gene>
<feature type="transmembrane region" description="Helical" evidence="5">
    <location>
        <begin position="130"/>
        <end position="148"/>
    </location>
</feature>
<dbReference type="GO" id="GO:0016874">
    <property type="term" value="F:ligase activity"/>
    <property type="evidence" value="ECO:0007669"/>
    <property type="project" value="UniProtKB-KW"/>
</dbReference>
<dbReference type="Pfam" id="PF04932">
    <property type="entry name" value="Wzy_C"/>
    <property type="match status" value="1"/>
</dbReference>
<feature type="domain" description="O-antigen ligase-related" evidence="6">
    <location>
        <begin position="206"/>
        <end position="384"/>
    </location>
</feature>
<dbReference type="EMBL" id="JAVBIK010000001">
    <property type="protein sequence ID" value="MDT7517243.1"/>
    <property type="molecule type" value="Genomic_DNA"/>
</dbReference>
<evidence type="ECO:0000256" key="2">
    <source>
        <dbReference type="ARBA" id="ARBA00022692"/>
    </source>
</evidence>
<keyword evidence="4 5" id="KW-0472">Membrane</keyword>
<keyword evidence="8" id="KW-1185">Reference proteome</keyword>
<feature type="transmembrane region" description="Helical" evidence="5">
    <location>
        <begin position="402"/>
        <end position="419"/>
    </location>
</feature>
<keyword evidence="7" id="KW-0436">Ligase</keyword>
<keyword evidence="2 5" id="KW-0812">Transmembrane</keyword>
<evidence type="ECO:0000313" key="7">
    <source>
        <dbReference type="EMBL" id="MDT7517243.1"/>
    </source>
</evidence>
<dbReference type="Proteomes" id="UP001321700">
    <property type="component" value="Unassembled WGS sequence"/>
</dbReference>
<proteinExistence type="predicted"/>
<feature type="transmembrane region" description="Helical" evidence="5">
    <location>
        <begin position="372"/>
        <end position="390"/>
    </location>
</feature>
<feature type="transmembrane region" description="Helical" evidence="5">
    <location>
        <begin position="35"/>
        <end position="54"/>
    </location>
</feature>
<dbReference type="RefSeq" id="WP_313873084.1">
    <property type="nucleotide sequence ID" value="NZ_JAVBIK010000001.1"/>
</dbReference>
<feature type="transmembrane region" description="Helical" evidence="5">
    <location>
        <begin position="61"/>
        <end position="79"/>
    </location>
</feature>
<feature type="transmembrane region" description="Helical" evidence="5">
    <location>
        <begin position="168"/>
        <end position="187"/>
    </location>
</feature>
<evidence type="ECO:0000259" key="6">
    <source>
        <dbReference type="Pfam" id="PF04932"/>
    </source>
</evidence>
<feature type="transmembrane region" description="Helical" evidence="5">
    <location>
        <begin position="425"/>
        <end position="443"/>
    </location>
</feature>
<feature type="transmembrane region" description="Helical" evidence="5">
    <location>
        <begin position="99"/>
        <end position="118"/>
    </location>
</feature>